<evidence type="ECO:0000313" key="2">
    <source>
        <dbReference type="Proteomes" id="UP000015241"/>
    </source>
</evidence>
<dbReference type="EMBL" id="KE504199">
    <property type="protein sequence ID" value="EPS95851.1"/>
    <property type="molecule type" value="Genomic_DNA"/>
</dbReference>
<dbReference type="AlphaFoldDB" id="S8DRE2"/>
<name>S8DRE2_FOMSC</name>
<dbReference type="InParanoid" id="S8DRE2"/>
<feature type="non-terminal residue" evidence="1">
    <location>
        <position position="100"/>
    </location>
</feature>
<organism evidence="1 2">
    <name type="scientific">Fomitopsis schrenkii</name>
    <name type="common">Brown rot fungus</name>
    <dbReference type="NCBI Taxonomy" id="2126942"/>
    <lineage>
        <taxon>Eukaryota</taxon>
        <taxon>Fungi</taxon>
        <taxon>Dikarya</taxon>
        <taxon>Basidiomycota</taxon>
        <taxon>Agaricomycotina</taxon>
        <taxon>Agaricomycetes</taxon>
        <taxon>Polyporales</taxon>
        <taxon>Fomitopsis</taxon>
    </lineage>
</organism>
<dbReference type="OrthoDB" id="3010994at2759"/>
<feature type="non-terminal residue" evidence="1">
    <location>
        <position position="1"/>
    </location>
</feature>
<evidence type="ECO:0000313" key="1">
    <source>
        <dbReference type="EMBL" id="EPS95851.1"/>
    </source>
</evidence>
<reference evidence="1 2" key="1">
    <citation type="journal article" date="2012" name="Science">
        <title>The Paleozoic origin of enzymatic lignin decomposition reconstructed from 31 fungal genomes.</title>
        <authorList>
            <person name="Floudas D."/>
            <person name="Binder M."/>
            <person name="Riley R."/>
            <person name="Barry K."/>
            <person name="Blanchette R.A."/>
            <person name="Henrissat B."/>
            <person name="Martinez A.T."/>
            <person name="Otillar R."/>
            <person name="Spatafora J.W."/>
            <person name="Yadav J.S."/>
            <person name="Aerts A."/>
            <person name="Benoit I."/>
            <person name="Boyd A."/>
            <person name="Carlson A."/>
            <person name="Copeland A."/>
            <person name="Coutinho P.M."/>
            <person name="de Vries R.P."/>
            <person name="Ferreira P."/>
            <person name="Findley K."/>
            <person name="Foster B."/>
            <person name="Gaskell J."/>
            <person name="Glotzer D."/>
            <person name="Gorecki P."/>
            <person name="Heitman J."/>
            <person name="Hesse C."/>
            <person name="Hori C."/>
            <person name="Igarashi K."/>
            <person name="Jurgens J.A."/>
            <person name="Kallen N."/>
            <person name="Kersten P."/>
            <person name="Kohler A."/>
            <person name="Kuees U."/>
            <person name="Kumar T.K.A."/>
            <person name="Kuo A."/>
            <person name="LaButti K."/>
            <person name="Larrondo L.F."/>
            <person name="Lindquist E."/>
            <person name="Ling A."/>
            <person name="Lombard V."/>
            <person name="Lucas S."/>
            <person name="Lundell T."/>
            <person name="Martin R."/>
            <person name="McLaughlin D.J."/>
            <person name="Morgenstern I."/>
            <person name="Morin E."/>
            <person name="Murat C."/>
            <person name="Nagy L.G."/>
            <person name="Nolan M."/>
            <person name="Ohm R.A."/>
            <person name="Patyshakuliyeva A."/>
            <person name="Rokas A."/>
            <person name="Ruiz-Duenas F.J."/>
            <person name="Sabat G."/>
            <person name="Salamov A."/>
            <person name="Samejima M."/>
            <person name="Schmutz J."/>
            <person name="Slot J.C."/>
            <person name="St John F."/>
            <person name="Stenlid J."/>
            <person name="Sun H."/>
            <person name="Sun S."/>
            <person name="Syed K."/>
            <person name="Tsang A."/>
            <person name="Wiebenga A."/>
            <person name="Young D."/>
            <person name="Pisabarro A."/>
            <person name="Eastwood D.C."/>
            <person name="Martin F."/>
            <person name="Cullen D."/>
            <person name="Grigoriev I.V."/>
            <person name="Hibbett D.S."/>
        </authorList>
    </citation>
    <scope>NUCLEOTIDE SEQUENCE</scope>
    <source>
        <strain evidence="2">FP-58527</strain>
    </source>
</reference>
<accession>S8DRE2</accession>
<sequence>SVGHSDLEQLVQDITEFSRKLPPTVRDGLKQDRIYEVMTKINGETAWATFNRRFDILFAEDCRDENGRLHHIRRGRFGMSTVINYLNRIIVNEDQLKGFY</sequence>
<keyword evidence="2" id="KW-1185">Reference proteome</keyword>
<dbReference type="eggNOG" id="ENOG502RD6P">
    <property type="taxonomic scope" value="Eukaryota"/>
</dbReference>
<gene>
    <name evidence="1" type="ORF">FOMPIDRAFT_1101710</name>
</gene>
<dbReference type="HOGENOM" id="CLU_2145573_0_0_1"/>
<dbReference type="Proteomes" id="UP000015241">
    <property type="component" value="Unassembled WGS sequence"/>
</dbReference>
<proteinExistence type="predicted"/>
<protein>
    <submittedName>
        <fullName evidence="1">Uncharacterized protein</fullName>
    </submittedName>
</protein>